<name>A0ABX8MWL3_9PSED</name>
<organism evidence="2 3">
    <name type="scientific">Pseudomonas sessilinigenes</name>
    <dbReference type="NCBI Taxonomy" id="658629"/>
    <lineage>
        <taxon>Bacteria</taxon>
        <taxon>Pseudomonadati</taxon>
        <taxon>Pseudomonadota</taxon>
        <taxon>Gammaproteobacteria</taxon>
        <taxon>Pseudomonadales</taxon>
        <taxon>Pseudomonadaceae</taxon>
        <taxon>Pseudomonas</taxon>
    </lineage>
</organism>
<dbReference type="InterPro" id="IPR041667">
    <property type="entry name" value="Cupin_8"/>
</dbReference>
<evidence type="ECO:0000313" key="2">
    <source>
        <dbReference type="EMBL" id="QXH42609.1"/>
    </source>
</evidence>
<gene>
    <name evidence="2" type="ORF">KSS89_10410</name>
</gene>
<sequence>MSFDLAWQGAYAMLANAVSNLRLIETLSEKVPVWALRGLQGRYHWQLESGTHLGCMDVSETLSWSFTAPQCPPRASITLSDTTLEVLANKVDDPLTLFNTGKLLISADSDHTEIAVDVMKLLNFIFNSALVDTQRIVQLATRSTQGKDFPLCQVIADQRDIEPYLKRGEPVIVRNAATAWPIFCMSVGQIVSHLGSLDVSLLLEEYDLENARPPKYQKTSFADYVESLYVPDAPVHGYMAANTVPPALEDSYRFPSVFAREVFNTPRWWIGPAGTGLRLHRDMVDNFLVQLKGRKKIRLYAPSETRFLYPASVGGNLMYEPSRVDPENYQADKFPDYQHSVSTVCELQAGDMLYLPAGWWHHVLNLEVSWSLNFFAVNGEPRVLSVNRDNYESVQL</sequence>
<reference evidence="2" key="1">
    <citation type="submission" date="2021-06" db="EMBL/GenBank/DDBJ databases">
        <title>Updating the genus Pseudomonas: Description of 43 new species and partition of the Pseudomonas putida group.</title>
        <authorList>
            <person name="Girard L."/>
            <person name="Lood C."/>
            <person name="Vandamme P."/>
            <person name="Rokni-Zadeh H."/>
            <person name="van Noort V."/>
            <person name="Hofte M."/>
            <person name="Lavigne R."/>
            <person name="De Mot R."/>
        </authorList>
    </citation>
    <scope>NUCLEOTIDE SEQUENCE</scope>
    <source>
        <strain evidence="2">CMR12a</strain>
    </source>
</reference>
<dbReference type="PANTHER" id="PTHR12461:SF105">
    <property type="entry name" value="HYPOXIA-INDUCIBLE FACTOR 1-ALPHA INHIBITOR"/>
    <property type="match status" value="1"/>
</dbReference>
<protein>
    <submittedName>
        <fullName evidence="2">Cupin-like domain-containing protein</fullName>
    </submittedName>
</protein>
<dbReference type="PROSITE" id="PS51184">
    <property type="entry name" value="JMJC"/>
    <property type="match status" value="1"/>
</dbReference>
<dbReference type="PANTHER" id="PTHR12461">
    <property type="entry name" value="HYPOXIA-INDUCIBLE FACTOR 1 ALPHA INHIBITOR-RELATED"/>
    <property type="match status" value="1"/>
</dbReference>
<dbReference type="Gene3D" id="2.60.120.650">
    <property type="entry name" value="Cupin"/>
    <property type="match status" value="1"/>
</dbReference>
<dbReference type="SMART" id="SM00558">
    <property type="entry name" value="JmjC"/>
    <property type="match status" value="1"/>
</dbReference>
<accession>A0ABX8MWL3</accession>
<evidence type="ECO:0000259" key="1">
    <source>
        <dbReference type="PROSITE" id="PS51184"/>
    </source>
</evidence>
<proteinExistence type="predicted"/>
<evidence type="ECO:0000313" key="3">
    <source>
        <dbReference type="Proteomes" id="UP000693952"/>
    </source>
</evidence>
<dbReference type="RefSeq" id="WP_124346205.1">
    <property type="nucleotide sequence ID" value="NZ_CP027706.1"/>
</dbReference>
<dbReference type="SUPFAM" id="SSF51197">
    <property type="entry name" value="Clavaminate synthase-like"/>
    <property type="match status" value="1"/>
</dbReference>
<dbReference type="Pfam" id="PF13621">
    <property type="entry name" value="Cupin_8"/>
    <property type="match status" value="1"/>
</dbReference>
<dbReference type="InterPro" id="IPR003347">
    <property type="entry name" value="JmjC_dom"/>
</dbReference>
<keyword evidence="3" id="KW-1185">Reference proteome</keyword>
<dbReference type="Proteomes" id="UP000693952">
    <property type="component" value="Chromosome"/>
</dbReference>
<feature type="domain" description="JmjC" evidence="1">
    <location>
        <begin position="233"/>
        <end position="391"/>
    </location>
</feature>
<dbReference type="EMBL" id="CP077074">
    <property type="protein sequence ID" value="QXH42609.1"/>
    <property type="molecule type" value="Genomic_DNA"/>
</dbReference>